<keyword evidence="3 6" id="KW-0732">Signal</keyword>
<dbReference type="PANTHER" id="PTHR38041">
    <property type="entry name" value="CHORISMATE MUTASE"/>
    <property type="match status" value="1"/>
</dbReference>
<evidence type="ECO:0000256" key="2">
    <source>
        <dbReference type="ARBA" id="ARBA00012404"/>
    </source>
</evidence>
<dbReference type="GO" id="GO:0004106">
    <property type="term" value="F:chorismate mutase activity"/>
    <property type="evidence" value="ECO:0007669"/>
    <property type="project" value="UniProtKB-EC"/>
</dbReference>
<dbReference type="InterPro" id="IPR008240">
    <property type="entry name" value="Chorismate_mutase_periplasmic"/>
</dbReference>
<evidence type="ECO:0000256" key="6">
    <source>
        <dbReference type="SAM" id="SignalP"/>
    </source>
</evidence>
<evidence type="ECO:0000259" key="7">
    <source>
        <dbReference type="PROSITE" id="PS51168"/>
    </source>
</evidence>
<dbReference type="Gene3D" id="1.20.59.10">
    <property type="entry name" value="Chorismate mutase"/>
    <property type="match status" value="1"/>
</dbReference>
<dbReference type="EC" id="5.4.99.5" evidence="2 5"/>
<dbReference type="NCBIfam" id="NF006741">
    <property type="entry name" value="PRK09269.1"/>
    <property type="match status" value="1"/>
</dbReference>
<dbReference type="Pfam" id="PF01817">
    <property type="entry name" value="CM_2"/>
    <property type="match status" value="1"/>
</dbReference>
<protein>
    <recommendedName>
        <fullName evidence="2 5">Chorismate mutase</fullName>
        <ecNumber evidence="2 5">5.4.99.5</ecNumber>
    </recommendedName>
</protein>
<dbReference type="EMBL" id="PYUC01000005">
    <property type="protein sequence ID" value="PTB20752.1"/>
    <property type="molecule type" value="Genomic_DNA"/>
</dbReference>
<evidence type="ECO:0000313" key="9">
    <source>
        <dbReference type="Proteomes" id="UP000240638"/>
    </source>
</evidence>
<name>A0A2T3XWA1_9BURK</name>
<comment type="function">
    <text evidence="5">Catalyzes the Claisen rearrangement of chorismate to prephenate.</text>
</comment>
<dbReference type="InterPro" id="IPR036979">
    <property type="entry name" value="CM_dom_sf"/>
</dbReference>
<comment type="pathway">
    <text evidence="1 5">Metabolic intermediate biosynthesis; prephenate biosynthesis; prephenate from chorismate: step 1/1.</text>
</comment>
<evidence type="ECO:0000256" key="3">
    <source>
        <dbReference type="ARBA" id="ARBA00022729"/>
    </source>
</evidence>
<comment type="catalytic activity">
    <reaction evidence="5">
        <text>chorismate = prephenate</text>
        <dbReference type="Rhea" id="RHEA:13897"/>
        <dbReference type="ChEBI" id="CHEBI:29748"/>
        <dbReference type="ChEBI" id="CHEBI:29934"/>
        <dbReference type="EC" id="5.4.99.5"/>
    </reaction>
</comment>
<dbReference type="SUPFAM" id="SSF48600">
    <property type="entry name" value="Chorismate mutase II"/>
    <property type="match status" value="1"/>
</dbReference>
<dbReference type="Proteomes" id="UP000240638">
    <property type="component" value="Unassembled WGS sequence"/>
</dbReference>
<dbReference type="AlphaFoldDB" id="A0A2T3XWA1"/>
<evidence type="ECO:0000256" key="4">
    <source>
        <dbReference type="ARBA" id="ARBA00023235"/>
    </source>
</evidence>
<evidence type="ECO:0000313" key="8">
    <source>
        <dbReference type="EMBL" id="PTB20752.1"/>
    </source>
</evidence>
<comment type="caution">
    <text evidence="8">The sequence shown here is derived from an EMBL/GenBank/DDBJ whole genome shotgun (WGS) entry which is preliminary data.</text>
</comment>
<dbReference type="UniPathway" id="UPA00120">
    <property type="reaction ID" value="UER00203"/>
</dbReference>
<reference evidence="8 9" key="1">
    <citation type="submission" date="2018-03" db="EMBL/GenBank/DDBJ databases">
        <title>Whole genome analyses suggest that Burkholderia sensu lato contains two further novel genera in the rhizoxinica-symbiotica group Mycetohabitans gen. nov., and Trinickia gen. nov.: implications for the evolution of diazotrophy and nodulation in the Burkholderiaceae.</title>
        <authorList>
            <person name="Estrada De Los Santos P."/>
            <person name="Palmer M."/>
            <person name="Chavez-Ramirez B."/>
            <person name="Steenkamp E.T."/>
            <person name="Hirsch A.M."/>
            <person name="Manyaka P."/>
            <person name="Maluk M."/>
            <person name="Lafos M."/>
            <person name="Crook M."/>
            <person name="Gross E."/>
            <person name="Simon M.F."/>
            <person name="Bueno Dos Reis Junior F."/>
            <person name="Poole P.S."/>
            <person name="Venter S.N."/>
            <person name="James E.K."/>
        </authorList>
    </citation>
    <scope>NUCLEOTIDE SEQUENCE [LARGE SCALE GENOMIC DNA]</scope>
    <source>
        <strain evidence="8 9">JPY-366</strain>
    </source>
</reference>
<gene>
    <name evidence="8" type="ORF">C9I57_11800</name>
</gene>
<dbReference type="NCBIfam" id="TIGR01806">
    <property type="entry name" value="CM_mono2"/>
    <property type="match status" value="1"/>
</dbReference>
<accession>A0A2T3XWA1</accession>
<dbReference type="GO" id="GO:0009697">
    <property type="term" value="P:salicylic acid biosynthetic process"/>
    <property type="evidence" value="ECO:0007669"/>
    <property type="project" value="TreeGrafter"/>
</dbReference>
<dbReference type="PANTHER" id="PTHR38041:SF2">
    <property type="entry name" value="SECRETED CHORISMATE MUTASE"/>
    <property type="match status" value="1"/>
</dbReference>
<dbReference type="InterPro" id="IPR051331">
    <property type="entry name" value="Chorismate_mutase-related"/>
</dbReference>
<evidence type="ECO:0000256" key="5">
    <source>
        <dbReference type="PIRNR" id="PIRNR026640"/>
    </source>
</evidence>
<dbReference type="PIRSF" id="PIRSF026640">
    <property type="entry name" value="Peripl_chor_mut"/>
    <property type="match status" value="1"/>
</dbReference>
<feature type="chain" id="PRO_5015474797" description="Chorismate mutase" evidence="6">
    <location>
        <begin position="29"/>
        <end position="198"/>
    </location>
</feature>
<dbReference type="GO" id="GO:0046417">
    <property type="term" value="P:chorismate metabolic process"/>
    <property type="evidence" value="ECO:0007669"/>
    <property type="project" value="InterPro"/>
</dbReference>
<feature type="signal peptide" evidence="6">
    <location>
        <begin position="1"/>
        <end position="28"/>
    </location>
</feature>
<proteinExistence type="predicted"/>
<dbReference type="InterPro" id="IPR036263">
    <property type="entry name" value="Chorismate_II_sf"/>
</dbReference>
<dbReference type="InterPro" id="IPR002701">
    <property type="entry name" value="CM_II_prokaryot"/>
</dbReference>
<evidence type="ECO:0000256" key="1">
    <source>
        <dbReference type="ARBA" id="ARBA00004817"/>
    </source>
</evidence>
<organism evidence="8 9">
    <name type="scientific">Trinickia symbiotica</name>
    <dbReference type="NCBI Taxonomy" id="863227"/>
    <lineage>
        <taxon>Bacteria</taxon>
        <taxon>Pseudomonadati</taxon>
        <taxon>Pseudomonadota</taxon>
        <taxon>Betaproteobacteria</taxon>
        <taxon>Burkholderiales</taxon>
        <taxon>Burkholderiaceae</taxon>
        <taxon>Trinickia</taxon>
    </lineage>
</organism>
<dbReference type="PROSITE" id="PS51168">
    <property type="entry name" value="CHORISMATE_MUT_2"/>
    <property type="match status" value="1"/>
</dbReference>
<sequence>MKRSLRASIACLTVLSAAMLAAPCNAVADGDDTPLVNLVALASQRLALAVPVAQWKWANHRPITDAPRETALLADVEQRARAGGVDPAFAHAFFQDQIQASKEAQTALFEKWRTSRPPEGPAPDLAASTRPQLDRLTRAMIAALARVQPLRDAPDCPTRLARSVRNWKSMTRYDASEAAPLSTALAHVCSTGGMGGVG</sequence>
<feature type="domain" description="Chorismate mutase" evidence="7">
    <location>
        <begin position="14"/>
        <end position="109"/>
    </location>
</feature>
<dbReference type="SMART" id="SM00830">
    <property type="entry name" value="CM_2"/>
    <property type="match status" value="1"/>
</dbReference>
<dbReference type="RefSeq" id="WP_107151065.1">
    <property type="nucleotide sequence ID" value="NZ_PYUC01000005.1"/>
</dbReference>
<keyword evidence="4 5" id="KW-0413">Isomerase</keyword>